<keyword evidence="3" id="KW-1185">Reference proteome</keyword>
<name>A0A8I0SB00_9MICO</name>
<feature type="chain" id="PRO_5038977474" description="Lipoprotein" evidence="1">
    <location>
        <begin position="25"/>
        <end position="157"/>
    </location>
</feature>
<evidence type="ECO:0000256" key="1">
    <source>
        <dbReference type="SAM" id="SignalP"/>
    </source>
</evidence>
<keyword evidence="1" id="KW-0732">Signal</keyword>
<organism evidence="2 3">
    <name type="scientific">Clavibacter phaseoli</name>
    <dbReference type="NCBI Taxonomy" id="1734031"/>
    <lineage>
        <taxon>Bacteria</taxon>
        <taxon>Bacillati</taxon>
        <taxon>Actinomycetota</taxon>
        <taxon>Actinomycetes</taxon>
        <taxon>Micrococcales</taxon>
        <taxon>Microbacteriaceae</taxon>
        <taxon>Clavibacter</taxon>
    </lineage>
</organism>
<dbReference type="EMBL" id="JADKRP010000001">
    <property type="protein sequence ID" value="MBF4631526.1"/>
    <property type="molecule type" value="Genomic_DNA"/>
</dbReference>
<feature type="signal peptide" evidence="1">
    <location>
        <begin position="1"/>
        <end position="24"/>
    </location>
</feature>
<reference evidence="2 3" key="1">
    <citation type="submission" date="2020-10" db="EMBL/GenBank/DDBJ databases">
        <title>Draft genome sequences of plant-associated actinobacteria.</title>
        <authorList>
            <person name="Tarlachkov S.V."/>
            <person name="Starodumova I.P."/>
            <person name="Dorofeeva L.V."/>
            <person name="Prisyazhnaya N.V."/>
            <person name="Roubtsova T.V."/>
            <person name="Chizhov V.N."/>
            <person name="Nadler S.A."/>
            <person name="Subbotin S.A."/>
            <person name="Evtushenko L.I."/>
        </authorList>
    </citation>
    <scope>NUCLEOTIDE SEQUENCE [LARGE SCALE GENOMIC DNA]</scope>
    <source>
        <strain evidence="2 3">VKM Ac-2886</strain>
    </source>
</reference>
<comment type="caution">
    <text evidence="2">The sequence shown here is derived from an EMBL/GenBank/DDBJ whole genome shotgun (WGS) entry which is preliminary data.</text>
</comment>
<accession>A0A8I0SB00</accession>
<dbReference type="Proteomes" id="UP000634579">
    <property type="component" value="Unassembled WGS sequence"/>
</dbReference>
<dbReference type="AlphaFoldDB" id="A0A8I0SB00"/>
<evidence type="ECO:0000313" key="3">
    <source>
        <dbReference type="Proteomes" id="UP000634579"/>
    </source>
</evidence>
<dbReference type="PROSITE" id="PS51257">
    <property type="entry name" value="PROKAR_LIPOPROTEIN"/>
    <property type="match status" value="1"/>
</dbReference>
<protein>
    <recommendedName>
        <fullName evidence="4">Lipoprotein</fullName>
    </recommendedName>
</protein>
<proteinExistence type="predicted"/>
<evidence type="ECO:0008006" key="4">
    <source>
        <dbReference type="Google" id="ProtNLM"/>
    </source>
</evidence>
<evidence type="ECO:0000313" key="2">
    <source>
        <dbReference type="EMBL" id="MBF4631526.1"/>
    </source>
</evidence>
<gene>
    <name evidence="2" type="ORF">ITJ42_09905</name>
</gene>
<sequence length="157" mass="16066">MPVARGSRRVLSALLLLGTTATLATGCASSGVACPAIAWANRAEVRLTGSAQAVERVAWVELCDDSACSRSAEDPRDPDADGRLPMELAYEAVRSSPDVWTMQLVMAAPDAVVLTAYAADASVLATAEADLAWTRVGGSAQCGGPGVADPVELPIPG</sequence>
<dbReference type="RefSeq" id="WP_194675279.1">
    <property type="nucleotide sequence ID" value="NZ_JADKRP010000001.1"/>
</dbReference>